<reference evidence="2" key="1">
    <citation type="submission" date="2016-01" db="EMBL/GenBank/DDBJ databases">
        <authorList>
            <person name="Mcilroy J.S."/>
            <person name="Karst M S."/>
            <person name="Albertsen M."/>
        </authorList>
    </citation>
    <scope>NUCLEOTIDE SEQUENCE</scope>
    <source>
        <strain evidence="2">Cfx-K</strain>
    </source>
</reference>
<feature type="compositionally biased region" description="Low complexity" evidence="1">
    <location>
        <begin position="234"/>
        <end position="253"/>
    </location>
</feature>
<proteinExistence type="predicted"/>
<keyword evidence="3" id="KW-1185">Reference proteome</keyword>
<dbReference type="EMBL" id="LN890655">
    <property type="protein sequence ID" value="CUS02776.2"/>
    <property type="molecule type" value="Genomic_DNA"/>
</dbReference>
<sequence length="364" mass="39836">MKQYAVRVLTVFSVGLAAGLAVLLLVQVWSVEANGHVPSLTYLGEGGTFNVGEGYNFIVKTRHPFSFMFMPGPEYAAREGERVWSVLGDTYAPDADHQVTRHVGWVDKDCVIDFATIDDDEDDRINYFKLDGNIIYTMGQGLTTRGRFIVPKNGLLTYEVQDSIGMFISVCAKKITATPTNTLTPTATLEPTFTPTPTMTPTMTLTPTATITGTVVVTMTATPTITPTATATATVTPTPVTPTAAPEQATPTATPSPTPTREPRLPSCLRINFDVSGQEARRGLYIVQEVGGRFLVGWEADNGWKDSGWFYDIDITFQAVYVEVLYYNGPGVQPQRLRMLNPAPDTEYGWMGRGMCHALEVGWP</sequence>
<evidence type="ECO:0000313" key="3">
    <source>
        <dbReference type="Proteomes" id="UP000215027"/>
    </source>
</evidence>
<evidence type="ECO:0000256" key="1">
    <source>
        <dbReference type="SAM" id="MobiDB-lite"/>
    </source>
</evidence>
<gene>
    <name evidence="2" type="ORF">CFX0092_A0898</name>
</gene>
<name>A0A160SZE9_9CHLR</name>
<dbReference type="Proteomes" id="UP000215027">
    <property type="component" value="Chromosome I"/>
</dbReference>
<dbReference type="KEGG" id="pbf:CFX0092_A0898"/>
<dbReference type="AlphaFoldDB" id="A0A160SZE9"/>
<accession>A0A160SZE9</accession>
<organism evidence="2 3">
    <name type="scientific">Candidatus Promineifilum breve</name>
    <dbReference type="NCBI Taxonomy" id="1806508"/>
    <lineage>
        <taxon>Bacteria</taxon>
        <taxon>Bacillati</taxon>
        <taxon>Chloroflexota</taxon>
        <taxon>Ardenticatenia</taxon>
        <taxon>Candidatus Promineifilales</taxon>
        <taxon>Candidatus Promineifilaceae</taxon>
        <taxon>Candidatus Promineifilum</taxon>
    </lineage>
</organism>
<feature type="region of interest" description="Disordered" evidence="1">
    <location>
        <begin position="234"/>
        <end position="265"/>
    </location>
</feature>
<evidence type="ECO:0000313" key="2">
    <source>
        <dbReference type="EMBL" id="CUS02776.2"/>
    </source>
</evidence>
<dbReference type="RefSeq" id="WP_157912894.1">
    <property type="nucleotide sequence ID" value="NZ_LN890655.1"/>
</dbReference>
<protein>
    <submittedName>
        <fullName evidence="2">Uncharacterized protein</fullName>
    </submittedName>
</protein>